<name>A0A4P7U725_9ACTN</name>
<dbReference type="Proteomes" id="UP000297025">
    <property type="component" value="Chromosome"/>
</dbReference>
<reference evidence="2" key="5">
    <citation type="submission" date="2024-05" db="EMBL/GenBank/DDBJ databases">
        <authorList>
            <person name="Sun Q."/>
            <person name="Sedlacek I."/>
        </authorList>
    </citation>
    <scope>NUCLEOTIDE SEQUENCE</scope>
    <source>
        <strain evidence="2">CCM 7403</strain>
    </source>
</reference>
<evidence type="ECO:0000313" key="3">
    <source>
        <dbReference type="EMBL" id="QCC76024.1"/>
    </source>
</evidence>
<dbReference type="KEGG" id="ndp:E2C04_00335"/>
<keyword evidence="1" id="KW-0472">Membrane</keyword>
<dbReference type="AlphaFoldDB" id="A0A4P7U725"/>
<dbReference type="EMBL" id="CP038462">
    <property type="protein sequence ID" value="QCC76024.1"/>
    <property type="molecule type" value="Genomic_DNA"/>
</dbReference>
<accession>A0A4P7U725</accession>
<organism evidence="3 4">
    <name type="scientific">Nocardioides daphniae</name>
    <dbReference type="NCBI Taxonomy" id="402297"/>
    <lineage>
        <taxon>Bacteria</taxon>
        <taxon>Bacillati</taxon>
        <taxon>Actinomycetota</taxon>
        <taxon>Actinomycetes</taxon>
        <taxon>Propionibacteriales</taxon>
        <taxon>Nocardioidaceae</taxon>
        <taxon>Nocardioides</taxon>
    </lineage>
</organism>
<feature type="transmembrane region" description="Helical" evidence="1">
    <location>
        <begin position="178"/>
        <end position="198"/>
    </location>
</feature>
<evidence type="ECO:0000313" key="5">
    <source>
        <dbReference type="Proteomes" id="UP000630594"/>
    </source>
</evidence>
<dbReference type="RefSeq" id="WP_135831074.1">
    <property type="nucleotide sequence ID" value="NZ_BMCK01000001.1"/>
</dbReference>
<reference evidence="2" key="2">
    <citation type="journal article" date="2014" name="Int. J. Syst. Evol. Microbiol.">
        <title>Complete genome of a new Firmicutes species belonging to the dominant human colonic microbiota ('Ruminococcus bicirculans') reveals two chromosomes and a selective capacity to utilize plant glucans.</title>
        <authorList>
            <consortium name="NISC Comparative Sequencing Program"/>
            <person name="Wegmann U."/>
            <person name="Louis P."/>
            <person name="Goesmann A."/>
            <person name="Henrissat B."/>
            <person name="Duncan S.H."/>
            <person name="Flint H.J."/>
        </authorList>
    </citation>
    <scope>NUCLEOTIDE SEQUENCE</scope>
    <source>
        <strain evidence="2">CCM 7403</strain>
    </source>
</reference>
<feature type="transmembrane region" description="Helical" evidence="1">
    <location>
        <begin position="326"/>
        <end position="353"/>
    </location>
</feature>
<sequence length="439" mass="46274">MISAHGMGGGADLPISASSAVVGGSAALTISFAVLLLAWRQPRFESTDRRRLLAPGLTGFVDAMATRVGLRALGLALFGFAVWATVAGQDDLGSNPVFGMFYVLLWVGLVPASLLLGPIIKAVSPARTISFAVARVLRIDPESGLGRLPAGVGLWPAALGLFAFVWTELVSPDGTALATVGLWLLFYVVLVAGGGVLFGQAWFEQADPFEAYSTLVAHLSPWRRNTNGAIEVVSPLRNLAGVPARPGLLAVTAVLLGSTAFDSFAGSTTWLQYTQSTSLDVTWVETLLLLGVCLLVGGMFWLATAGPSRSAKVPARQVPGLMAHSMVPIIVGYMVAHYLTLLVETGQLTLILASDPLGNGMNLFGTADRQVNIWLSLHPTFLASVKVLAIVTGHVLGVVSAHDRAIKLLPPRSHSTAQLPLLLVMVAYTFTGLYLLFGL</sequence>
<gene>
    <name evidence="3" type="ORF">E2C04_00335</name>
    <name evidence="2" type="ORF">GCM10007231_07220</name>
</gene>
<evidence type="ECO:0000256" key="1">
    <source>
        <dbReference type="SAM" id="Phobius"/>
    </source>
</evidence>
<keyword evidence="5" id="KW-1185">Reference proteome</keyword>
<feature type="transmembrane region" description="Helical" evidence="1">
    <location>
        <begin position="68"/>
        <end position="88"/>
    </location>
</feature>
<evidence type="ECO:0000313" key="2">
    <source>
        <dbReference type="EMBL" id="GGD11039.1"/>
    </source>
</evidence>
<protein>
    <recommendedName>
        <fullName evidence="6">Fenitrothion hydrolase</fullName>
    </recommendedName>
</protein>
<feature type="transmembrane region" description="Helical" evidence="1">
    <location>
        <begin position="373"/>
        <end position="399"/>
    </location>
</feature>
<reference evidence="3" key="4">
    <citation type="submission" date="2019-03" db="EMBL/GenBank/DDBJ databases">
        <authorList>
            <person name="Huang Y."/>
        </authorList>
    </citation>
    <scope>NUCLEOTIDE SEQUENCE</scope>
    <source>
        <strain evidence="3">JCM 16608</strain>
    </source>
</reference>
<dbReference type="EMBL" id="BMCK01000001">
    <property type="protein sequence ID" value="GGD11039.1"/>
    <property type="molecule type" value="Genomic_DNA"/>
</dbReference>
<keyword evidence="1" id="KW-1133">Transmembrane helix</keyword>
<feature type="transmembrane region" description="Helical" evidence="1">
    <location>
        <begin position="20"/>
        <end position="39"/>
    </location>
</feature>
<dbReference type="Proteomes" id="UP000630594">
    <property type="component" value="Unassembled WGS sequence"/>
</dbReference>
<keyword evidence="1" id="KW-0812">Transmembrane</keyword>
<feature type="transmembrane region" description="Helical" evidence="1">
    <location>
        <begin position="286"/>
        <end position="305"/>
    </location>
</feature>
<dbReference type="OrthoDB" id="8168962at2"/>
<feature type="transmembrane region" description="Helical" evidence="1">
    <location>
        <begin position="144"/>
        <end position="166"/>
    </location>
</feature>
<evidence type="ECO:0008006" key="6">
    <source>
        <dbReference type="Google" id="ProtNLM"/>
    </source>
</evidence>
<feature type="transmembrane region" description="Helical" evidence="1">
    <location>
        <begin position="419"/>
        <end position="437"/>
    </location>
</feature>
<reference evidence="5" key="3">
    <citation type="journal article" date="2019" name="Int. J. Syst. Evol. Microbiol.">
        <title>The Global Catalogue of Microorganisms (GCM) 10K type strain sequencing project: providing services to taxonomists for standard genome sequencing and annotation.</title>
        <authorList>
            <consortium name="The Broad Institute Genomics Platform"/>
            <consortium name="The Broad Institute Genome Sequencing Center for Infectious Disease"/>
            <person name="Wu L."/>
            <person name="Ma J."/>
        </authorList>
    </citation>
    <scope>NUCLEOTIDE SEQUENCE [LARGE SCALE GENOMIC DNA]</scope>
    <source>
        <strain evidence="5">CCM 7403</strain>
    </source>
</reference>
<evidence type="ECO:0000313" key="4">
    <source>
        <dbReference type="Proteomes" id="UP000297025"/>
    </source>
</evidence>
<proteinExistence type="predicted"/>
<feature type="transmembrane region" description="Helical" evidence="1">
    <location>
        <begin position="100"/>
        <end position="123"/>
    </location>
</feature>
<reference evidence="3 4" key="1">
    <citation type="journal article" date="2008" name="Int. J. Syst. Evol. Microbiol.">
        <title>Nocardioides daphniae sp. nov., isolated from Daphnia cucullata (Crustacea: Cladocera).</title>
        <authorList>
            <person name="Toth E.M."/>
            <person name="Keki Z."/>
            <person name="Homonnay Z.G."/>
            <person name="Borsodi A.K."/>
            <person name="Marialigeti K."/>
            <person name="Schumann P."/>
        </authorList>
    </citation>
    <scope>NUCLEOTIDE SEQUENCE [LARGE SCALE GENOMIC DNA]</scope>
    <source>
        <strain evidence="3 4">JCM 16608</strain>
    </source>
</reference>